<sequence>MHSDTLLYSTSTFSTPIFSMPSTDFPPIISDNNNIENSNGEFYSCEVTYSPDHRWYFVAVAGTLLSIVSFICNFLIAIILLQKRYSHFFFLGLLAASDTFLSLCYAPVIAMDVIKNRLQVCFY</sequence>
<dbReference type="Proteomes" id="UP000887580">
    <property type="component" value="Unplaced"/>
</dbReference>
<reference evidence="2" key="1">
    <citation type="submission" date="2022-11" db="UniProtKB">
        <authorList>
            <consortium name="WormBaseParasite"/>
        </authorList>
    </citation>
    <scope>IDENTIFICATION</scope>
</reference>
<evidence type="ECO:0000313" key="1">
    <source>
        <dbReference type="Proteomes" id="UP000887580"/>
    </source>
</evidence>
<accession>A0AC35GRI5</accession>
<evidence type="ECO:0000313" key="2">
    <source>
        <dbReference type="WBParaSite" id="PS1159_v2.g7816.t1"/>
    </source>
</evidence>
<organism evidence="1 2">
    <name type="scientific">Panagrolaimus sp. PS1159</name>
    <dbReference type="NCBI Taxonomy" id="55785"/>
    <lineage>
        <taxon>Eukaryota</taxon>
        <taxon>Metazoa</taxon>
        <taxon>Ecdysozoa</taxon>
        <taxon>Nematoda</taxon>
        <taxon>Chromadorea</taxon>
        <taxon>Rhabditida</taxon>
        <taxon>Tylenchina</taxon>
        <taxon>Panagrolaimomorpha</taxon>
        <taxon>Panagrolaimoidea</taxon>
        <taxon>Panagrolaimidae</taxon>
        <taxon>Panagrolaimus</taxon>
    </lineage>
</organism>
<dbReference type="WBParaSite" id="PS1159_v2.g7816.t1">
    <property type="protein sequence ID" value="PS1159_v2.g7816.t1"/>
    <property type="gene ID" value="PS1159_v2.g7816"/>
</dbReference>
<name>A0AC35GRI5_9BILA</name>
<protein>
    <submittedName>
        <fullName evidence="2">G-protein coupled receptors family 1 profile domain-containing protein</fullName>
    </submittedName>
</protein>
<proteinExistence type="predicted"/>